<gene>
    <name evidence="6" type="ORF">RF55_14721</name>
</gene>
<evidence type="ECO:0000313" key="7">
    <source>
        <dbReference type="Proteomes" id="UP000036403"/>
    </source>
</evidence>
<dbReference type="PANTHER" id="PTHR10201:SF291">
    <property type="entry name" value="MATRIX METALLOPROTEINASE 1, ISOFORM C-RELATED"/>
    <property type="match status" value="1"/>
</dbReference>
<evidence type="ECO:0000256" key="1">
    <source>
        <dbReference type="ARBA" id="ARBA00001947"/>
    </source>
</evidence>
<evidence type="ECO:0000259" key="5">
    <source>
        <dbReference type="Pfam" id="PF01471"/>
    </source>
</evidence>
<name>A0A0J7K7Y6_LASNI</name>
<keyword evidence="3" id="KW-0732">Signal</keyword>
<keyword evidence="4" id="KW-0645">Protease</keyword>
<dbReference type="Proteomes" id="UP000036403">
    <property type="component" value="Unassembled WGS sequence"/>
</dbReference>
<dbReference type="InterPro" id="IPR036366">
    <property type="entry name" value="PGBDSf"/>
</dbReference>
<proteinExistence type="inferred from homology"/>
<sequence>NYLAQYGYLPPINPENGAFLSEEKLTAAIEEFQAFAGINITGELNEETAKLMATPRCGVKDKVGPAADGRSKRYALQGEME</sequence>
<dbReference type="PaxDb" id="67767-A0A0J7K7Y6"/>
<dbReference type="AlphaFoldDB" id="A0A0J7K7Y6"/>
<dbReference type="GO" id="GO:0030574">
    <property type="term" value="P:collagen catabolic process"/>
    <property type="evidence" value="ECO:0007669"/>
    <property type="project" value="TreeGrafter"/>
</dbReference>
<evidence type="ECO:0000256" key="2">
    <source>
        <dbReference type="ARBA" id="ARBA00010370"/>
    </source>
</evidence>
<comment type="caution">
    <text evidence="6">The sequence shown here is derived from an EMBL/GenBank/DDBJ whole genome shotgun (WGS) entry which is preliminary data.</text>
</comment>
<keyword evidence="4" id="KW-0378">Hydrolase</keyword>
<evidence type="ECO:0000256" key="3">
    <source>
        <dbReference type="ARBA" id="ARBA00022729"/>
    </source>
</evidence>
<dbReference type="InterPro" id="IPR036365">
    <property type="entry name" value="PGBD-like_sf"/>
</dbReference>
<dbReference type="SUPFAM" id="SSF47090">
    <property type="entry name" value="PGBD-like"/>
    <property type="match status" value="1"/>
</dbReference>
<comment type="similarity">
    <text evidence="2">Belongs to the peptidase M10A family.</text>
</comment>
<dbReference type="GO" id="GO:0030198">
    <property type="term" value="P:extracellular matrix organization"/>
    <property type="evidence" value="ECO:0007669"/>
    <property type="project" value="TreeGrafter"/>
</dbReference>
<reference evidence="6 7" key="1">
    <citation type="submission" date="2015-04" db="EMBL/GenBank/DDBJ databases">
        <title>Lasius niger genome sequencing.</title>
        <authorList>
            <person name="Konorov E.A."/>
            <person name="Nikitin M.A."/>
            <person name="Kirill M.V."/>
            <person name="Chang P."/>
        </authorList>
    </citation>
    <scope>NUCLEOTIDE SEQUENCE [LARGE SCALE GENOMIC DNA]</scope>
    <source>
        <tissue evidence="6">Whole</tissue>
    </source>
</reference>
<dbReference type="Gene3D" id="1.10.101.10">
    <property type="entry name" value="PGBD-like superfamily/PGBD"/>
    <property type="match status" value="1"/>
</dbReference>
<evidence type="ECO:0000313" key="6">
    <source>
        <dbReference type="EMBL" id="KMQ86316.1"/>
    </source>
</evidence>
<keyword evidence="7" id="KW-1185">Reference proteome</keyword>
<feature type="domain" description="Peptidoglycan binding-like" evidence="5">
    <location>
        <begin position="1"/>
        <end position="52"/>
    </location>
</feature>
<accession>A0A0J7K7Y6</accession>
<feature type="non-terminal residue" evidence="6">
    <location>
        <position position="1"/>
    </location>
</feature>
<dbReference type="GO" id="GO:0005615">
    <property type="term" value="C:extracellular space"/>
    <property type="evidence" value="ECO:0007669"/>
    <property type="project" value="TreeGrafter"/>
</dbReference>
<organism evidence="6 7">
    <name type="scientific">Lasius niger</name>
    <name type="common">Black garden ant</name>
    <dbReference type="NCBI Taxonomy" id="67767"/>
    <lineage>
        <taxon>Eukaryota</taxon>
        <taxon>Metazoa</taxon>
        <taxon>Ecdysozoa</taxon>
        <taxon>Arthropoda</taxon>
        <taxon>Hexapoda</taxon>
        <taxon>Insecta</taxon>
        <taxon>Pterygota</taxon>
        <taxon>Neoptera</taxon>
        <taxon>Endopterygota</taxon>
        <taxon>Hymenoptera</taxon>
        <taxon>Apocrita</taxon>
        <taxon>Aculeata</taxon>
        <taxon>Formicoidea</taxon>
        <taxon>Formicidae</taxon>
        <taxon>Formicinae</taxon>
        <taxon>Lasius</taxon>
        <taxon>Lasius</taxon>
    </lineage>
</organism>
<dbReference type="PANTHER" id="PTHR10201">
    <property type="entry name" value="MATRIX METALLOPROTEINASE"/>
    <property type="match status" value="1"/>
</dbReference>
<protein>
    <submittedName>
        <fullName evidence="6">Matrix metalloproteinase-14</fullName>
    </submittedName>
</protein>
<keyword evidence="4" id="KW-0482">Metalloprotease</keyword>
<dbReference type="OrthoDB" id="406838at2759"/>
<comment type="cofactor">
    <cofactor evidence="1">
        <name>Zn(2+)</name>
        <dbReference type="ChEBI" id="CHEBI:29105"/>
    </cofactor>
</comment>
<dbReference type="STRING" id="67767.A0A0J7K7Y6"/>
<dbReference type="EMBL" id="LBMM01012257">
    <property type="protein sequence ID" value="KMQ86316.1"/>
    <property type="molecule type" value="Genomic_DNA"/>
</dbReference>
<dbReference type="GO" id="GO:0004222">
    <property type="term" value="F:metalloendopeptidase activity"/>
    <property type="evidence" value="ECO:0007669"/>
    <property type="project" value="TreeGrafter"/>
</dbReference>
<dbReference type="Pfam" id="PF01471">
    <property type="entry name" value="PG_binding_1"/>
    <property type="match status" value="1"/>
</dbReference>
<dbReference type="InterPro" id="IPR002477">
    <property type="entry name" value="Peptidoglycan-bd-like"/>
</dbReference>
<evidence type="ECO:0000256" key="4">
    <source>
        <dbReference type="ARBA" id="ARBA00023049"/>
    </source>
</evidence>